<organism evidence="2 3">
    <name type="scientific">Dendrothele bispora (strain CBS 962.96)</name>
    <dbReference type="NCBI Taxonomy" id="1314807"/>
    <lineage>
        <taxon>Eukaryota</taxon>
        <taxon>Fungi</taxon>
        <taxon>Dikarya</taxon>
        <taxon>Basidiomycota</taxon>
        <taxon>Agaricomycotina</taxon>
        <taxon>Agaricomycetes</taxon>
        <taxon>Agaricomycetidae</taxon>
        <taxon>Agaricales</taxon>
        <taxon>Agaricales incertae sedis</taxon>
        <taxon>Dendrothele</taxon>
    </lineage>
</organism>
<evidence type="ECO:0000313" key="3">
    <source>
        <dbReference type="Proteomes" id="UP000297245"/>
    </source>
</evidence>
<dbReference type="OrthoDB" id="2992477at2759"/>
<feature type="region of interest" description="Disordered" evidence="1">
    <location>
        <begin position="114"/>
        <end position="232"/>
    </location>
</feature>
<keyword evidence="3" id="KW-1185">Reference proteome</keyword>
<dbReference type="AlphaFoldDB" id="A0A4S8MCH9"/>
<evidence type="ECO:0000313" key="2">
    <source>
        <dbReference type="EMBL" id="THV00223.1"/>
    </source>
</evidence>
<feature type="compositionally biased region" description="Polar residues" evidence="1">
    <location>
        <begin position="171"/>
        <end position="187"/>
    </location>
</feature>
<protein>
    <submittedName>
        <fullName evidence="2">Uncharacterized protein</fullName>
    </submittedName>
</protein>
<dbReference type="EMBL" id="ML179107">
    <property type="protein sequence ID" value="THV00223.1"/>
    <property type="molecule type" value="Genomic_DNA"/>
</dbReference>
<feature type="compositionally biased region" description="Acidic residues" evidence="1">
    <location>
        <begin position="73"/>
        <end position="82"/>
    </location>
</feature>
<feature type="compositionally biased region" description="Basic residues" evidence="1">
    <location>
        <begin position="1"/>
        <end position="13"/>
    </location>
</feature>
<feature type="compositionally biased region" description="Basic and acidic residues" evidence="1">
    <location>
        <begin position="43"/>
        <end position="60"/>
    </location>
</feature>
<feature type="compositionally biased region" description="Low complexity" evidence="1">
    <location>
        <begin position="25"/>
        <end position="39"/>
    </location>
</feature>
<accession>A0A4S8MCH9</accession>
<feature type="compositionally biased region" description="Low complexity" evidence="1">
    <location>
        <begin position="154"/>
        <end position="167"/>
    </location>
</feature>
<dbReference type="Proteomes" id="UP000297245">
    <property type="component" value="Unassembled WGS sequence"/>
</dbReference>
<reference evidence="2 3" key="1">
    <citation type="journal article" date="2019" name="Nat. Ecol. Evol.">
        <title>Megaphylogeny resolves global patterns of mushroom evolution.</title>
        <authorList>
            <person name="Varga T."/>
            <person name="Krizsan K."/>
            <person name="Foldi C."/>
            <person name="Dima B."/>
            <person name="Sanchez-Garcia M."/>
            <person name="Sanchez-Ramirez S."/>
            <person name="Szollosi G.J."/>
            <person name="Szarkandi J.G."/>
            <person name="Papp V."/>
            <person name="Albert L."/>
            <person name="Andreopoulos W."/>
            <person name="Angelini C."/>
            <person name="Antonin V."/>
            <person name="Barry K.W."/>
            <person name="Bougher N.L."/>
            <person name="Buchanan P."/>
            <person name="Buyck B."/>
            <person name="Bense V."/>
            <person name="Catcheside P."/>
            <person name="Chovatia M."/>
            <person name="Cooper J."/>
            <person name="Damon W."/>
            <person name="Desjardin D."/>
            <person name="Finy P."/>
            <person name="Geml J."/>
            <person name="Haridas S."/>
            <person name="Hughes K."/>
            <person name="Justo A."/>
            <person name="Karasinski D."/>
            <person name="Kautmanova I."/>
            <person name="Kiss B."/>
            <person name="Kocsube S."/>
            <person name="Kotiranta H."/>
            <person name="LaButti K.M."/>
            <person name="Lechner B.E."/>
            <person name="Liimatainen K."/>
            <person name="Lipzen A."/>
            <person name="Lukacs Z."/>
            <person name="Mihaltcheva S."/>
            <person name="Morgado L.N."/>
            <person name="Niskanen T."/>
            <person name="Noordeloos M.E."/>
            <person name="Ohm R.A."/>
            <person name="Ortiz-Santana B."/>
            <person name="Ovrebo C."/>
            <person name="Racz N."/>
            <person name="Riley R."/>
            <person name="Savchenko A."/>
            <person name="Shiryaev A."/>
            <person name="Soop K."/>
            <person name="Spirin V."/>
            <person name="Szebenyi C."/>
            <person name="Tomsovsky M."/>
            <person name="Tulloss R.E."/>
            <person name="Uehling J."/>
            <person name="Grigoriev I.V."/>
            <person name="Vagvolgyi C."/>
            <person name="Papp T."/>
            <person name="Martin F.M."/>
            <person name="Miettinen O."/>
            <person name="Hibbett D.S."/>
            <person name="Nagy L.G."/>
        </authorList>
    </citation>
    <scope>NUCLEOTIDE SEQUENCE [LARGE SCALE GENOMIC DNA]</scope>
    <source>
        <strain evidence="2 3">CBS 962.96</strain>
    </source>
</reference>
<proteinExistence type="predicted"/>
<name>A0A4S8MCH9_DENBC</name>
<evidence type="ECO:0000256" key="1">
    <source>
        <dbReference type="SAM" id="MobiDB-lite"/>
    </source>
</evidence>
<sequence length="232" mass="25366">MSRRAGRPRKPHGGRNISGLRNQRAPNSLPLAESSPSSSKHQANGDEKEPSRIRVVRDSNTRVIAEDQVNSDAEPDIDDETKPEDLSNKLTQGLAEIASGEDDGGEWVPKRFRAKRPSKPRQKEYIKGPDVMSKSIRTQQRYRKSFVNQSKLDSFFSSEGGPSSGSGNVIDLTSSPETTDTDIQSTAPVIPQRRKASRSPERSDNEAGSGQSDPPMTNTEPSTRSASSVPDH</sequence>
<feature type="region of interest" description="Disordered" evidence="1">
    <location>
        <begin position="1"/>
        <end position="87"/>
    </location>
</feature>
<gene>
    <name evidence="2" type="ORF">K435DRAFT_964149</name>
</gene>
<feature type="compositionally biased region" description="Polar residues" evidence="1">
    <location>
        <begin position="206"/>
        <end position="232"/>
    </location>
</feature>